<dbReference type="PANTHER" id="PTHR43840:SF15">
    <property type="entry name" value="MITOCHONDRIAL METAL TRANSPORTER 1-RELATED"/>
    <property type="match status" value="1"/>
</dbReference>
<evidence type="ECO:0000259" key="6">
    <source>
        <dbReference type="Pfam" id="PF01545"/>
    </source>
</evidence>
<accession>A0ABR3GRW2</accession>
<keyword evidence="3" id="KW-0812">Transmembrane</keyword>
<comment type="subcellular location">
    <subcellularLocation>
        <location evidence="1">Membrane</location>
        <topology evidence="1">Multi-pass membrane protein</topology>
    </subcellularLocation>
</comment>
<name>A0ABR3GRW2_9PEZI</name>
<dbReference type="Gene3D" id="3.30.70.1350">
    <property type="entry name" value="Cation efflux protein, cytoplasmic domain"/>
    <property type="match status" value="1"/>
</dbReference>
<reference evidence="7 8" key="1">
    <citation type="submission" date="2024-02" db="EMBL/GenBank/DDBJ databases">
        <title>Discinaceae phylogenomics.</title>
        <authorList>
            <person name="Dirks A.C."/>
            <person name="James T.Y."/>
        </authorList>
    </citation>
    <scope>NUCLEOTIDE SEQUENCE [LARGE SCALE GENOMIC DNA]</scope>
    <source>
        <strain evidence="7 8">ACD0624</strain>
    </source>
</reference>
<organism evidence="7 8">
    <name type="scientific">Discina gigas</name>
    <dbReference type="NCBI Taxonomy" id="1032678"/>
    <lineage>
        <taxon>Eukaryota</taxon>
        <taxon>Fungi</taxon>
        <taxon>Dikarya</taxon>
        <taxon>Ascomycota</taxon>
        <taxon>Pezizomycotina</taxon>
        <taxon>Pezizomycetes</taxon>
        <taxon>Pezizales</taxon>
        <taxon>Discinaceae</taxon>
        <taxon>Discina</taxon>
    </lineage>
</organism>
<keyword evidence="8" id="KW-1185">Reference proteome</keyword>
<evidence type="ECO:0000313" key="7">
    <source>
        <dbReference type="EMBL" id="KAL0638654.1"/>
    </source>
</evidence>
<dbReference type="InterPro" id="IPR058533">
    <property type="entry name" value="Cation_efflux_TM"/>
</dbReference>
<dbReference type="PANTHER" id="PTHR43840">
    <property type="entry name" value="MITOCHONDRIAL METAL TRANSPORTER 1-RELATED"/>
    <property type="match status" value="1"/>
</dbReference>
<evidence type="ECO:0000256" key="4">
    <source>
        <dbReference type="ARBA" id="ARBA00022989"/>
    </source>
</evidence>
<keyword evidence="4" id="KW-1133">Transmembrane helix</keyword>
<dbReference type="EMBL" id="JBBBZM010000020">
    <property type="protein sequence ID" value="KAL0638654.1"/>
    <property type="molecule type" value="Genomic_DNA"/>
</dbReference>
<evidence type="ECO:0000256" key="5">
    <source>
        <dbReference type="ARBA" id="ARBA00023136"/>
    </source>
</evidence>
<sequence>MAMKIAKERKSSVLASNAVHHRIDSLSAIVALCAIGGAHFLNDASWLDPVGGLLVSMMVINAGWGNTRAALLELVDVGLDDEMKDLIRKSVDGALALRPERLGVRDVAGLKSGQNYLVELTIEVPVGTTVAGTSRIEEGLREVVGAGVRGVKRVKVRFVEEGTVEQAEFVENAQALELEGNHEHHDHDHEPKAQ</sequence>
<dbReference type="InterPro" id="IPR036837">
    <property type="entry name" value="Cation_efflux_CTD_sf"/>
</dbReference>
<evidence type="ECO:0000256" key="2">
    <source>
        <dbReference type="ARBA" id="ARBA00022448"/>
    </source>
</evidence>
<dbReference type="Pfam" id="PF01545">
    <property type="entry name" value="Cation_efflux"/>
    <property type="match status" value="1"/>
</dbReference>
<dbReference type="InterPro" id="IPR050291">
    <property type="entry name" value="CDF_Transporter"/>
</dbReference>
<feature type="domain" description="Cation efflux protein transmembrane" evidence="6">
    <location>
        <begin position="5"/>
        <end position="75"/>
    </location>
</feature>
<dbReference type="SUPFAM" id="SSF161111">
    <property type="entry name" value="Cation efflux protein transmembrane domain-like"/>
    <property type="match status" value="1"/>
</dbReference>
<protein>
    <submittedName>
        <fullName evidence="7">Mitochondrial metal transporter</fullName>
    </submittedName>
</protein>
<dbReference type="Proteomes" id="UP001447188">
    <property type="component" value="Unassembled WGS sequence"/>
</dbReference>
<proteinExistence type="predicted"/>
<gene>
    <name evidence="7" type="primary">MMT2</name>
    <name evidence="7" type="ORF">Q9L58_002381</name>
</gene>
<dbReference type="InterPro" id="IPR027469">
    <property type="entry name" value="Cation_efflux_TMD_sf"/>
</dbReference>
<keyword evidence="5" id="KW-0472">Membrane</keyword>
<evidence type="ECO:0000313" key="8">
    <source>
        <dbReference type="Proteomes" id="UP001447188"/>
    </source>
</evidence>
<evidence type="ECO:0000256" key="3">
    <source>
        <dbReference type="ARBA" id="ARBA00022692"/>
    </source>
</evidence>
<comment type="caution">
    <text evidence="7">The sequence shown here is derived from an EMBL/GenBank/DDBJ whole genome shotgun (WGS) entry which is preliminary data.</text>
</comment>
<evidence type="ECO:0000256" key="1">
    <source>
        <dbReference type="ARBA" id="ARBA00004141"/>
    </source>
</evidence>
<dbReference type="Gene3D" id="1.20.1510.10">
    <property type="entry name" value="Cation efflux protein transmembrane domain"/>
    <property type="match status" value="1"/>
</dbReference>
<keyword evidence="2" id="KW-0813">Transport</keyword>